<comment type="caution">
    <text evidence="1">The sequence shown here is derived from an EMBL/GenBank/DDBJ whole genome shotgun (WGS) entry which is preliminary data.</text>
</comment>
<keyword evidence="2" id="KW-1185">Reference proteome</keyword>
<accession>A0A0M2SVR2</accession>
<dbReference type="EMBL" id="LAYY01000011">
    <property type="protein sequence ID" value="KKK37791.1"/>
    <property type="molecule type" value="Genomic_DNA"/>
</dbReference>
<dbReference type="AlphaFoldDB" id="A0A0M2SVR2"/>
<name>A0A0M2SVR2_9BACI</name>
<organism evidence="1 2">
    <name type="scientific">Mesobacillus campisalis</name>
    <dbReference type="NCBI Taxonomy" id="1408103"/>
    <lineage>
        <taxon>Bacteria</taxon>
        <taxon>Bacillati</taxon>
        <taxon>Bacillota</taxon>
        <taxon>Bacilli</taxon>
        <taxon>Bacillales</taxon>
        <taxon>Bacillaceae</taxon>
        <taxon>Mesobacillus</taxon>
    </lineage>
</organism>
<evidence type="ECO:0000313" key="2">
    <source>
        <dbReference type="Proteomes" id="UP000034166"/>
    </source>
</evidence>
<evidence type="ECO:0000313" key="1">
    <source>
        <dbReference type="EMBL" id="KKK37791.1"/>
    </source>
</evidence>
<protein>
    <submittedName>
        <fullName evidence="1">Uncharacterized protein</fullName>
    </submittedName>
</protein>
<proteinExistence type="predicted"/>
<dbReference type="PATRIC" id="fig|1408103.3.peg.2578"/>
<sequence length="105" mass="11967">MKKVYGLMVQAGDANEMLWDRGVWETEEAAKEYLQSEMRNINGIWVTELKVNDSIPEAAEPEAEEMILCDLCGIKYNPADVNVTDFEDAVCINCEPEYLTQENML</sequence>
<reference evidence="1 2" key="1">
    <citation type="submission" date="2015-04" db="EMBL/GenBank/DDBJ databases">
        <title>Taxonomic description and genome sequence of Bacillus campisalis sp. nov., a novel member of the genus Bacillus isolated from solar saltern.</title>
        <authorList>
            <person name="Mathan Kumar R."/>
            <person name="Kaur G."/>
            <person name="Kumar A."/>
            <person name="Singh N.K."/>
            <person name="Kaur N."/>
            <person name="Kumar N."/>
            <person name="Mayilraj S."/>
        </authorList>
    </citation>
    <scope>NUCLEOTIDE SEQUENCE [LARGE SCALE GENOMIC DNA]</scope>
    <source>
        <strain evidence="1 2">SA2-6</strain>
    </source>
</reference>
<dbReference type="OrthoDB" id="2867728at2"/>
<gene>
    <name evidence="1" type="ORF">WQ57_11475</name>
</gene>
<dbReference type="Proteomes" id="UP000034166">
    <property type="component" value="Unassembled WGS sequence"/>
</dbReference>
<dbReference type="RefSeq" id="WP_046523914.1">
    <property type="nucleotide sequence ID" value="NZ_LAYY01000011.1"/>
</dbReference>